<accession>A0A1G2CTW2</accession>
<evidence type="ECO:0000313" key="2">
    <source>
        <dbReference type="EMBL" id="OGZ03888.1"/>
    </source>
</evidence>
<dbReference type="EMBL" id="MHLH01000014">
    <property type="protein sequence ID" value="OGZ03888.1"/>
    <property type="molecule type" value="Genomic_DNA"/>
</dbReference>
<dbReference type="Proteomes" id="UP000178841">
    <property type="component" value="Unassembled WGS sequence"/>
</dbReference>
<feature type="compositionally biased region" description="Polar residues" evidence="1">
    <location>
        <begin position="1"/>
        <end position="11"/>
    </location>
</feature>
<evidence type="ECO:0000256" key="1">
    <source>
        <dbReference type="SAM" id="MobiDB-lite"/>
    </source>
</evidence>
<gene>
    <name evidence="2" type="ORF">A2648_00580</name>
</gene>
<dbReference type="AlphaFoldDB" id="A0A1G2CTW2"/>
<comment type="caution">
    <text evidence="2">The sequence shown here is derived from an EMBL/GenBank/DDBJ whole genome shotgun (WGS) entry which is preliminary data.</text>
</comment>
<sequence length="134" mass="14830">MESNLFESSGSKPIPQPILEGISEDGQESVDPKVKELAKRIENRSKGLDEIEELVKDDEGPIAIGKPVSIFRVFSKTKMTIDPGWTVQKYELNENDQAVAILSKVTGGKQEMREVEVGELKEINTSTNIPGKMN</sequence>
<evidence type="ECO:0000313" key="3">
    <source>
        <dbReference type="Proteomes" id="UP000178841"/>
    </source>
</evidence>
<protein>
    <submittedName>
        <fullName evidence="2">Uncharacterized protein</fullName>
    </submittedName>
</protein>
<proteinExistence type="predicted"/>
<organism evidence="2 3">
    <name type="scientific">Candidatus Lloydbacteria bacterium RIFCSPHIGHO2_01_FULL_41_20</name>
    <dbReference type="NCBI Taxonomy" id="1798657"/>
    <lineage>
        <taxon>Bacteria</taxon>
        <taxon>Candidatus Lloydiibacteriota</taxon>
    </lineage>
</organism>
<feature type="region of interest" description="Disordered" evidence="1">
    <location>
        <begin position="1"/>
        <end position="31"/>
    </location>
</feature>
<reference evidence="2 3" key="1">
    <citation type="journal article" date="2016" name="Nat. Commun.">
        <title>Thousands of microbial genomes shed light on interconnected biogeochemical processes in an aquifer system.</title>
        <authorList>
            <person name="Anantharaman K."/>
            <person name="Brown C.T."/>
            <person name="Hug L.A."/>
            <person name="Sharon I."/>
            <person name="Castelle C.J."/>
            <person name="Probst A.J."/>
            <person name="Thomas B.C."/>
            <person name="Singh A."/>
            <person name="Wilkins M.J."/>
            <person name="Karaoz U."/>
            <person name="Brodie E.L."/>
            <person name="Williams K.H."/>
            <person name="Hubbard S.S."/>
            <person name="Banfield J.F."/>
        </authorList>
    </citation>
    <scope>NUCLEOTIDE SEQUENCE [LARGE SCALE GENOMIC DNA]</scope>
</reference>
<name>A0A1G2CTW2_9BACT</name>